<dbReference type="RefSeq" id="WP_170144338.1">
    <property type="nucleotide sequence ID" value="NZ_QXDF01000001.1"/>
</dbReference>
<reference evidence="2 3" key="1">
    <citation type="submission" date="2018-08" db="EMBL/GenBank/DDBJ databases">
        <title>Genomic Encyclopedia of Archaeal and Bacterial Type Strains, Phase II (KMG-II): from individual species to whole genera.</title>
        <authorList>
            <person name="Goeker M."/>
        </authorList>
    </citation>
    <scope>NUCLEOTIDE SEQUENCE [LARGE SCALE GENOMIC DNA]</scope>
    <source>
        <strain evidence="2 3">DSM 5002</strain>
    </source>
</reference>
<feature type="transmembrane region" description="Helical" evidence="1">
    <location>
        <begin position="27"/>
        <end position="46"/>
    </location>
</feature>
<dbReference type="Pfam" id="PF10947">
    <property type="entry name" value="DUF2628"/>
    <property type="match status" value="1"/>
</dbReference>
<keyword evidence="1" id="KW-1133">Transmembrane helix</keyword>
<dbReference type="InterPro" id="IPR024399">
    <property type="entry name" value="DUF2628"/>
</dbReference>
<organism evidence="2 3">
    <name type="scientific">Dichotomicrobium thermohalophilum</name>
    <dbReference type="NCBI Taxonomy" id="933063"/>
    <lineage>
        <taxon>Bacteria</taxon>
        <taxon>Pseudomonadati</taxon>
        <taxon>Pseudomonadota</taxon>
        <taxon>Alphaproteobacteria</taxon>
        <taxon>Hyphomicrobiales</taxon>
        <taxon>Hyphomicrobiaceae</taxon>
        <taxon>Dichotomicrobium</taxon>
    </lineage>
</organism>
<keyword evidence="1" id="KW-0812">Transmembrane</keyword>
<sequence>MAVYTVHAPDESQLQTTGDLGTYTERFVFIPERFSLLATLFALPWLLVHRLWLASLGFVALVVALNLIGAALGLNQQTLGFFSLALSVIVGFEAHNLRRLSLERSGYRLAGVVSASSRQEAERKFFSEWLRERGQALEARIQQQTGNGEAAATA</sequence>
<comment type="caution">
    <text evidence="2">The sequence shown here is derived from an EMBL/GenBank/DDBJ whole genome shotgun (WGS) entry which is preliminary data.</text>
</comment>
<evidence type="ECO:0000313" key="3">
    <source>
        <dbReference type="Proteomes" id="UP000266273"/>
    </source>
</evidence>
<proteinExistence type="predicted"/>
<gene>
    <name evidence="2" type="ORF">BXY53_0943</name>
</gene>
<accession>A0A397Q8J7</accession>
<dbReference type="EMBL" id="QXDF01000001">
    <property type="protein sequence ID" value="RIA55857.1"/>
    <property type="molecule type" value="Genomic_DNA"/>
</dbReference>
<keyword evidence="1" id="KW-0472">Membrane</keyword>
<feature type="transmembrane region" description="Helical" evidence="1">
    <location>
        <begin position="79"/>
        <end position="97"/>
    </location>
</feature>
<name>A0A397Q8J7_9HYPH</name>
<feature type="transmembrane region" description="Helical" evidence="1">
    <location>
        <begin position="53"/>
        <end position="73"/>
    </location>
</feature>
<keyword evidence="3" id="KW-1185">Reference proteome</keyword>
<protein>
    <submittedName>
        <fullName evidence="2">Uncharacterized protein DUF2628</fullName>
    </submittedName>
</protein>
<evidence type="ECO:0000313" key="2">
    <source>
        <dbReference type="EMBL" id="RIA55857.1"/>
    </source>
</evidence>
<dbReference type="Proteomes" id="UP000266273">
    <property type="component" value="Unassembled WGS sequence"/>
</dbReference>
<dbReference type="AlphaFoldDB" id="A0A397Q8J7"/>
<evidence type="ECO:0000256" key="1">
    <source>
        <dbReference type="SAM" id="Phobius"/>
    </source>
</evidence>